<gene>
    <name evidence="2" type="ORF">HRAG_02176</name>
</gene>
<name>C3XJD0_9HELI</name>
<dbReference type="HOGENOM" id="CLU_1592295_0_0_7"/>
<keyword evidence="3" id="KW-1185">Reference proteome</keyword>
<sequence length="167" mass="20139">MKKLLHITISGFVLLCFNGCGWGWLVPYSFQPSYHKFKKMCKMEYDFIFKGMGNVEAIHTYRVKNGFTYGVWYNGRYEPAGHLDDLHFEKQWINCNYFYKKWDKKYLSEEEWDKKYIDSRVLKLKALKELIEEEKNGIIELNNINKIKRQVRKLEKSMKNKDLNIAK</sequence>
<reference evidence="2 3" key="1">
    <citation type="journal article" date="2014" name="Genome Announc.">
        <title>Draft genome sequences of six enterohepatic helicobacter species isolated from humans and one from rhesus macaques.</title>
        <authorList>
            <person name="Shen Z."/>
            <person name="Sheh A."/>
            <person name="Young S.K."/>
            <person name="Abouelliel A."/>
            <person name="Ward D.V."/>
            <person name="Earl A.M."/>
            <person name="Fox J.G."/>
        </authorList>
    </citation>
    <scope>NUCLEOTIDE SEQUENCE [LARGE SCALE GENOMIC DNA]</scope>
    <source>
        <strain evidence="2 3">ATCC 43879</strain>
    </source>
</reference>
<proteinExistence type="predicted"/>
<dbReference type="AlphaFoldDB" id="C3XJD0"/>
<evidence type="ECO:0000313" key="2">
    <source>
        <dbReference type="EMBL" id="EEO25119.1"/>
    </source>
</evidence>
<feature type="coiled-coil region" evidence="1">
    <location>
        <begin position="124"/>
        <end position="164"/>
    </location>
</feature>
<keyword evidence="1" id="KW-0175">Coiled coil</keyword>
<evidence type="ECO:0000313" key="3">
    <source>
        <dbReference type="Proteomes" id="UP000005085"/>
    </source>
</evidence>
<dbReference type="Proteomes" id="UP000005085">
    <property type="component" value="Unassembled WGS sequence"/>
</dbReference>
<accession>C3XJD0</accession>
<comment type="caution">
    <text evidence="2">The sequence shown here is derived from an EMBL/GenBank/DDBJ whole genome shotgun (WGS) entry which is preliminary data.</text>
</comment>
<dbReference type="EMBL" id="ACDN02000038">
    <property type="protein sequence ID" value="EEO25119.1"/>
    <property type="molecule type" value="Genomic_DNA"/>
</dbReference>
<evidence type="ECO:0000256" key="1">
    <source>
        <dbReference type="SAM" id="Coils"/>
    </source>
</evidence>
<organism evidence="2 3">
    <name type="scientific">Helicobacter bilis ATCC 43879</name>
    <dbReference type="NCBI Taxonomy" id="613026"/>
    <lineage>
        <taxon>Bacteria</taxon>
        <taxon>Pseudomonadati</taxon>
        <taxon>Campylobacterota</taxon>
        <taxon>Epsilonproteobacteria</taxon>
        <taxon>Campylobacterales</taxon>
        <taxon>Helicobacteraceae</taxon>
        <taxon>Helicobacter</taxon>
    </lineage>
</organism>
<protein>
    <submittedName>
        <fullName evidence="2">Uncharacterized protein</fullName>
    </submittedName>
</protein>
<dbReference type="RefSeq" id="WP_005220085.1">
    <property type="nucleotide sequence ID" value="NZ_KI392039.1"/>
</dbReference>